<accession>A0A6A4GR20</accession>
<proteinExistence type="predicted"/>
<name>A0A6A4GR20_9AGAR</name>
<evidence type="ECO:0000313" key="1">
    <source>
        <dbReference type="EMBL" id="KAE9387813.1"/>
    </source>
</evidence>
<keyword evidence="2" id="KW-1185">Reference proteome</keyword>
<dbReference type="EMBL" id="ML769779">
    <property type="protein sequence ID" value="KAE9387813.1"/>
    <property type="molecule type" value="Genomic_DNA"/>
</dbReference>
<dbReference type="OrthoDB" id="2831506at2759"/>
<organism evidence="1 2">
    <name type="scientific">Gymnopus androsaceus JB14</name>
    <dbReference type="NCBI Taxonomy" id="1447944"/>
    <lineage>
        <taxon>Eukaryota</taxon>
        <taxon>Fungi</taxon>
        <taxon>Dikarya</taxon>
        <taxon>Basidiomycota</taxon>
        <taxon>Agaricomycotina</taxon>
        <taxon>Agaricomycetes</taxon>
        <taxon>Agaricomycetidae</taxon>
        <taxon>Agaricales</taxon>
        <taxon>Marasmiineae</taxon>
        <taxon>Omphalotaceae</taxon>
        <taxon>Gymnopus</taxon>
    </lineage>
</organism>
<sequence>MSIHRLPADIPHELSTYMDSQSIRAMAQAWRPMHKALHGPHGSTGKYQIELEKYGMVEGVIPHAHRNKSTKELRDMLASYNLALSFLKWNRYDIYRFSQTEKRTTFVDDIHLHHNFGSFMGQSGGWIYHIKTSVVEMIRPPSLRAATETIRIEKGYPFQVVGFAVEPSSGLTAVLQANEQGISRIHIMHPSRTDFSPKVLSSYVRWPIGTVKPAQFEIVGNFVAIMVQQLMPAQNGVQVWKRSSLVVWNWAEGTLKYVKEDVQSFQFISEDTLLILHFGRPRRAPQGENLTLKVCQVQVTRDDPYDISLPDVEVDMLWQTIKAVSFIPRTTPPAKPHPAHDPYFDDWVTGVFDAPLPSKEENGPFHADPEKSVIGIQIDFHPQYHSMSACLLFDLKEFVAPPSLPRAMCCVDGIYPFINGRRVFWWNPAAKNICQRDFNAISLRLYGRGIQNSRHDKDPNYLSSSFPMFGHYPPNANAPFGLNSFEAAAMRRGDWMQMRHFYATEDSVVIMQKSSQDKIGSTYVHVLTFDHCSLFG</sequence>
<reference evidence="1" key="1">
    <citation type="journal article" date="2019" name="Environ. Microbiol.">
        <title>Fungal ecological strategies reflected in gene transcription - a case study of two litter decomposers.</title>
        <authorList>
            <person name="Barbi F."/>
            <person name="Kohler A."/>
            <person name="Barry K."/>
            <person name="Baskaran P."/>
            <person name="Daum C."/>
            <person name="Fauchery L."/>
            <person name="Ihrmark K."/>
            <person name="Kuo A."/>
            <person name="LaButti K."/>
            <person name="Lipzen A."/>
            <person name="Morin E."/>
            <person name="Grigoriev I.V."/>
            <person name="Henrissat B."/>
            <person name="Lindahl B."/>
            <person name="Martin F."/>
        </authorList>
    </citation>
    <scope>NUCLEOTIDE SEQUENCE</scope>
    <source>
        <strain evidence="1">JB14</strain>
    </source>
</reference>
<gene>
    <name evidence="1" type="ORF">BT96DRAFT_1025712</name>
</gene>
<dbReference type="AlphaFoldDB" id="A0A6A4GR20"/>
<dbReference type="Proteomes" id="UP000799118">
    <property type="component" value="Unassembled WGS sequence"/>
</dbReference>
<evidence type="ECO:0000313" key="2">
    <source>
        <dbReference type="Proteomes" id="UP000799118"/>
    </source>
</evidence>
<protein>
    <submittedName>
        <fullName evidence="1">Uncharacterized protein</fullName>
    </submittedName>
</protein>